<evidence type="ECO:0000256" key="1">
    <source>
        <dbReference type="SAM" id="MobiDB-lite"/>
    </source>
</evidence>
<keyword evidence="2" id="KW-1185">Reference proteome</keyword>
<dbReference type="AlphaFoldDB" id="A0A915ENK9"/>
<proteinExistence type="predicted"/>
<name>A0A915ENK9_9BILA</name>
<organism evidence="2 3">
    <name type="scientific">Ditylenchus dipsaci</name>
    <dbReference type="NCBI Taxonomy" id="166011"/>
    <lineage>
        <taxon>Eukaryota</taxon>
        <taxon>Metazoa</taxon>
        <taxon>Ecdysozoa</taxon>
        <taxon>Nematoda</taxon>
        <taxon>Chromadorea</taxon>
        <taxon>Rhabditida</taxon>
        <taxon>Tylenchina</taxon>
        <taxon>Tylenchomorpha</taxon>
        <taxon>Sphaerularioidea</taxon>
        <taxon>Anguinidae</taxon>
        <taxon>Anguininae</taxon>
        <taxon>Ditylenchus</taxon>
    </lineage>
</organism>
<feature type="region of interest" description="Disordered" evidence="1">
    <location>
        <begin position="1"/>
        <end position="47"/>
    </location>
</feature>
<reference evidence="3" key="1">
    <citation type="submission" date="2022-11" db="UniProtKB">
        <authorList>
            <consortium name="WormBaseParasite"/>
        </authorList>
    </citation>
    <scope>IDENTIFICATION</scope>
</reference>
<dbReference type="WBParaSite" id="jg7786">
    <property type="protein sequence ID" value="jg7786"/>
    <property type="gene ID" value="jg7786"/>
</dbReference>
<protein>
    <submittedName>
        <fullName evidence="3">Uncharacterized protein</fullName>
    </submittedName>
</protein>
<dbReference type="Proteomes" id="UP000887574">
    <property type="component" value="Unplaced"/>
</dbReference>
<feature type="compositionally biased region" description="Basic and acidic residues" evidence="1">
    <location>
        <begin position="1"/>
        <end position="16"/>
    </location>
</feature>
<accession>A0A915ENK9</accession>
<evidence type="ECO:0000313" key="3">
    <source>
        <dbReference type="WBParaSite" id="jg7786"/>
    </source>
</evidence>
<sequence length="214" mass="24532">MGDKTKRKRDVKDEAKKKKKLEKSMAEAPRPKRKAGNDDSEENPTGRSCTQALIASTQKHSQELLTCKNQLLACKEKQTELEVSTVSLKKDLKSANDEILRLRSLVSARGVIEFFESRQSMPSNLRKLKRSHKFVWIFNNNEDFRSKIEHFFGYEVRDSEVAALVDEIHCNSSAAIHSFDRSRGVHISYDDYTSKQRKVLRAICESVPCNIVIE</sequence>
<evidence type="ECO:0000313" key="2">
    <source>
        <dbReference type="Proteomes" id="UP000887574"/>
    </source>
</evidence>